<dbReference type="Pfam" id="PF02371">
    <property type="entry name" value="Transposase_20"/>
    <property type="match status" value="1"/>
</dbReference>
<dbReference type="PANTHER" id="PTHR33055:SF13">
    <property type="entry name" value="TRANSPOSASE"/>
    <property type="match status" value="1"/>
</dbReference>
<gene>
    <name evidence="3" type="ORF">GKO48_12810</name>
    <name evidence="4" type="ORF">GKO48_13470</name>
</gene>
<evidence type="ECO:0000313" key="5">
    <source>
        <dbReference type="Proteomes" id="UP001219901"/>
    </source>
</evidence>
<organism evidence="4 5">
    <name type="scientific">Candidatus Lucifugimonas marina</name>
    <dbReference type="NCBI Taxonomy" id="3038979"/>
    <lineage>
        <taxon>Bacteria</taxon>
        <taxon>Bacillati</taxon>
        <taxon>Chloroflexota</taxon>
        <taxon>Dehalococcoidia</taxon>
        <taxon>SAR202 cluster</taxon>
        <taxon>Candidatus Lucifugimonadales</taxon>
        <taxon>Candidatus Lucifugimonadaceae</taxon>
        <taxon>Candidatus Lucifugimonas</taxon>
    </lineage>
</organism>
<dbReference type="Proteomes" id="UP001219901">
    <property type="component" value="Chromosome"/>
</dbReference>
<accession>A0AAJ6CUH3</accession>
<dbReference type="EMBL" id="CP046147">
    <property type="protein sequence ID" value="WFG40567.1"/>
    <property type="molecule type" value="Genomic_DNA"/>
</dbReference>
<dbReference type="RefSeq" id="WP_342827321.1">
    <property type="nucleotide sequence ID" value="NZ_CP046146.1"/>
</dbReference>
<reference evidence="4 5" key="1">
    <citation type="submission" date="2019-11" db="EMBL/GenBank/DDBJ databases">
        <authorList>
            <person name="Cho J.-C."/>
        </authorList>
    </citation>
    <scope>NUCLEOTIDE SEQUENCE [LARGE SCALE GENOMIC DNA]</scope>
    <source>
        <strain evidence="4 5">JH1073</strain>
    </source>
</reference>
<name>A0AAJ6CUH3_9CHLR</name>
<dbReference type="PANTHER" id="PTHR33055">
    <property type="entry name" value="TRANSPOSASE FOR INSERTION SEQUENCE ELEMENT IS1111A"/>
    <property type="match status" value="1"/>
</dbReference>
<dbReference type="GO" id="GO:0004803">
    <property type="term" value="F:transposase activity"/>
    <property type="evidence" value="ECO:0007669"/>
    <property type="project" value="InterPro"/>
</dbReference>
<evidence type="ECO:0000313" key="3">
    <source>
        <dbReference type="EMBL" id="WFG40448.1"/>
    </source>
</evidence>
<keyword evidence="5" id="KW-1185">Reference proteome</keyword>
<reference evidence="4" key="2">
    <citation type="journal article" date="2023" name="Nat. Commun.">
        <title>Cultivation of marine bacteria of the SAR202 clade.</title>
        <authorList>
            <person name="Lim Y."/>
            <person name="Seo J.H."/>
            <person name="Giovannoni S.J."/>
            <person name="Kang I."/>
            <person name="Cho J.C."/>
        </authorList>
    </citation>
    <scope>NUCLEOTIDE SEQUENCE</scope>
    <source>
        <strain evidence="4">JH1073</strain>
    </source>
</reference>
<evidence type="ECO:0000259" key="1">
    <source>
        <dbReference type="Pfam" id="PF01548"/>
    </source>
</evidence>
<dbReference type="Pfam" id="PF01548">
    <property type="entry name" value="DEDD_Tnp_IS110"/>
    <property type="match status" value="1"/>
</dbReference>
<feature type="domain" description="Transposase IS110-like N-terminal" evidence="1">
    <location>
        <begin position="8"/>
        <end position="149"/>
    </location>
</feature>
<sequence length="318" mass="34968">MSTGAVFAGIDVSKAYLDVAVRPEEIEWRSSNTDAGAKEVAARLKELDPDLVVLEATGGMEIPVASVLAILDVPVVVVNPRQVRDFAKSTGRLAKTDALDARVLAHFAEAVHPEPRTLPDEQARQLSALLSRRRQLGEMLTAERNRLQSADSTVRRRLKVHIRWLERELSDIDDDLNNAIKESPLWRVKDDILKSVPGIGPIVSITLLSELPELGQLNRKQIAALAGVAPLNRDSGTLAGRRTVWGGRSRVRAALYMAALVASRYNSVIRDFYLRLCAAGKPKKVALTACMRKLLLILNSMVKNKEMWNASNTGTQPS</sequence>
<dbReference type="GO" id="GO:0003677">
    <property type="term" value="F:DNA binding"/>
    <property type="evidence" value="ECO:0007669"/>
    <property type="project" value="InterPro"/>
</dbReference>
<dbReference type="InterPro" id="IPR047650">
    <property type="entry name" value="Transpos_IS110"/>
</dbReference>
<evidence type="ECO:0000313" key="4">
    <source>
        <dbReference type="EMBL" id="WFG40567.1"/>
    </source>
</evidence>
<dbReference type="AlphaFoldDB" id="A0AAJ6CUH3"/>
<proteinExistence type="predicted"/>
<dbReference type="NCBIfam" id="NF033542">
    <property type="entry name" value="transpos_IS110"/>
    <property type="match status" value="1"/>
</dbReference>
<dbReference type="GO" id="GO:0006313">
    <property type="term" value="P:DNA transposition"/>
    <property type="evidence" value="ECO:0007669"/>
    <property type="project" value="InterPro"/>
</dbReference>
<protein>
    <submittedName>
        <fullName evidence="4">IS110 family transposase</fullName>
    </submittedName>
</protein>
<dbReference type="EMBL" id="CP046147">
    <property type="protein sequence ID" value="WFG40448.1"/>
    <property type="molecule type" value="Genomic_DNA"/>
</dbReference>
<reference evidence="5" key="3">
    <citation type="submission" date="2023-06" db="EMBL/GenBank/DDBJ databases">
        <title>Pangenomics reveal diversification of enzyme families and niche specialization in globally abundant SAR202 bacteria.</title>
        <authorList>
            <person name="Saw J.H.W."/>
        </authorList>
    </citation>
    <scope>NUCLEOTIDE SEQUENCE [LARGE SCALE GENOMIC DNA]</scope>
    <source>
        <strain evidence="5">JH1073</strain>
    </source>
</reference>
<dbReference type="InterPro" id="IPR002525">
    <property type="entry name" value="Transp_IS110-like_N"/>
</dbReference>
<feature type="domain" description="Transposase IS116/IS110/IS902 C-terminal" evidence="2">
    <location>
        <begin position="191"/>
        <end position="273"/>
    </location>
</feature>
<dbReference type="InterPro" id="IPR003346">
    <property type="entry name" value="Transposase_20"/>
</dbReference>
<evidence type="ECO:0000259" key="2">
    <source>
        <dbReference type="Pfam" id="PF02371"/>
    </source>
</evidence>